<keyword evidence="8" id="KW-1185">Reference proteome</keyword>
<dbReference type="EMBL" id="RBZU01000012">
    <property type="protein sequence ID" value="RKP47714.1"/>
    <property type="molecule type" value="Genomic_DNA"/>
</dbReference>
<comment type="similarity">
    <text evidence="2">Belongs to the AB hydrolase superfamily.</text>
</comment>
<comment type="catalytic activity">
    <reaction evidence="1">
        <text>Hydrolyzes glycerol monoesters of long-chain fatty acids.</text>
        <dbReference type="EC" id="3.1.1.23"/>
    </reaction>
</comment>
<keyword evidence="7" id="KW-0378">Hydrolase</keyword>
<evidence type="ECO:0000256" key="5">
    <source>
        <dbReference type="SAM" id="MobiDB-lite"/>
    </source>
</evidence>
<dbReference type="SUPFAM" id="SSF53474">
    <property type="entry name" value="alpha/beta-Hydrolases"/>
    <property type="match status" value="1"/>
</dbReference>
<dbReference type="EC" id="3.1.1.23" evidence="3"/>
<sequence length="310" mass="33752">MMRATHDAGARAMQMTQESPQAVKHDAPGDVPRAWTSTIRTKDGIDLAIYHWPAHGVARATVALVHGLAEHSGRYAPLAERLNAAGIELMSVDLRGHGKSPGRRVWIERFDDYLDDAQALVNFASKRSTPLFLMGHSMGGAIAALYAVERLEPSGAPCAGLILSSAALAPGRDVPKWMLTLSHVISRLMPSFPALKLDESVLSRDPVAVDANRNDPLVYHKPIPARTGAGILGAMTRIANKRAELRLPVFVFHGTADKLTEPEGSREFARDVGSADRTLTLYEGAYHETMNDLDRDRVIDALIAWIVARS</sequence>
<evidence type="ECO:0000256" key="3">
    <source>
        <dbReference type="ARBA" id="ARBA00013254"/>
    </source>
</evidence>
<evidence type="ECO:0000256" key="4">
    <source>
        <dbReference type="ARBA" id="ARBA00071261"/>
    </source>
</evidence>
<evidence type="ECO:0000313" key="7">
    <source>
        <dbReference type="EMBL" id="RKP47714.1"/>
    </source>
</evidence>
<dbReference type="InterPro" id="IPR022742">
    <property type="entry name" value="Hydrolase_4"/>
</dbReference>
<dbReference type="Proteomes" id="UP000270342">
    <property type="component" value="Unassembled WGS sequence"/>
</dbReference>
<proteinExistence type="inferred from homology"/>
<dbReference type="InterPro" id="IPR000073">
    <property type="entry name" value="AB_hydrolase_1"/>
</dbReference>
<gene>
    <name evidence="7" type="ORF">D7S86_22365</name>
</gene>
<evidence type="ECO:0000259" key="6">
    <source>
        <dbReference type="Pfam" id="PF12146"/>
    </source>
</evidence>
<dbReference type="OrthoDB" id="9806902at2"/>
<comment type="caution">
    <text evidence="7">The sequence shown here is derived from an EMBL/GenBank/DDBJ whole genome shotgun (WGS) entry which is preliminary data.</text>
</comment>
<dbReference type="InterPro" id="IPR051044">
    <property type="entry name" value="MAG_DAG_Lipase"/>
</dbReference>
<dbReference type="InterPro" id="IPR029058">
    <property type="entry name" value="AB_hydrolase_fold"/>
</dbReference>
<dbReference type="AlphaFoldDB" id="A0A494XI07"/>
<dbReference type="Gene3D" id="3.40.50.1820">
    <property type="entry name" value="alpha/beta hydrolase"/>
    <property type="match status" value="1"/>
</dbReference>
<evidence type="ECO:0000313" key="8">
    <source>
        <dbReference type="Proteomes" id="UP000270342"/>
    </source>
</evidence>
<dbReference type="PANTHER" id="PTHR11614">
    <property type="entry name" value="PHOSPHOLIPASE-RELATED"/>
    <property type="match status" value="1"/>
</dbReference>
<feature type="domain" description="Serine aminopeptidase S33" evidence="6">
    <location>
        <begin position="58"/>
        <end position="294"/>
    </location>
</feature>
<name>A0A494XI07_9BURK</name>
<organism evidence="7 8">
    <name type="scientific">Pararobbsia silviterrae</name>
    <dbReference type="NCBI Taxonomy" id="1792498"/>
    <lineage>
        <taxon>Bacteria</taxon>
        <taxon>Pseudomonadati</taxon>
        <taxon>Pseudomonadota</taxon>
        <taxon>Betaproteobacteria</taxon>
        <taxon>Burkholderiales</taxon>
        <taxon>Burkholderiaceae</taxon>
        <taxon>Pararobbsia</taxon>
    </lineage>
</organism>
<dbReference type="GO" id="GO:0047372">
    <property type="term" value="F:monoacylglycerol lipase activity"/>
    <property type="evidence" value="ECO:0007669"/>
    <property type="project" value="UniProtKB-EC"/>
</dbReference>
<dbReference type="Pfam" id="PF12146">
    <property type="entry name" value="Hydrolase_4"/>
    <property type="match status" value="1"/>
</dbReference>
<dbReference type="PRINTS" id="PR00111">
    <property type="entry name" value="ABHYDROLASE"/>
</dbReference>
<accession>A0A494XI07</accession>
<feature type="region of interest" description="Disordered" evidence="5">
    <location>
        <begin position="1"/>
        <end position="31"/>
    </location>
</feature>
<evidence type="ECO:0000256" key="2">
    <source>
        <dbReference type="ARBA" id="ARBA00008645"/>
    </source>
</evidence>
<evidence type="ECO:0000256" key="1">
    <source>
        <dbReference type="ARBA" id="ARBA00001613"/>
    </source>
</evidence>
<reference evidence="7 8" key="1">
    <citation type="submission" date="2018-10" db="EMBL/GenBank/DDBJ databases">
        <title>Robbsia sp. DHC34, isolated from soil.</title>
        <authorList>
            <person name="Gao Z.-H."/>
            <person name="Qiu L.-H."/>
        </authorList>
    </citation>
    <scope>NUCLEOTIDE SEQUENCE [LARGE SCALE GENOMIC DNA]</scope>
    <source>
        <strain evidence="7 8">DHC34</strain>
    </source>
</reference>
<protein>
    <recommendedName>
        <fullName evidence="4">Monoacylglycerol lipase</fullName>
        <ecNumber evidence="3">3.1.1.23</ecNumber>
    </recommendedName>
</protein>
<dbReference type="FunFam" id="3.40.50.1820:FF:000117">
    <property type="entry name" value="Monoglyceride lipase, putative"/>
    <property type="match status" value="1"/>
</dbReference>